<sequence length="43" mass="5203">MMCFCVTLTMLKIVPRSIDHTRHVLYTYLTHIIILQNIYICKY</sequence>
<name>A0A8S5V1S7_9CAUD</name>
<dbReference type="EMBL" id="BK016182">
    <property type="protein sequence ID" value="DAG00636.1"/>
    <property type="molecule type" value="Genomic_DNA"/>
</dbReference>
<accession>A0A8S5V1S7</accession>
<evidence type="ECO:0000313" key="1">
    <source>
        <dbReference type="EMBL" id="DAG00636.1"/>
    </source>
</evidence>
<reference evidence="1" key="1">
    <citation type="journal article" date="2021" name="Proc. Natl. Acad. Sci. U.S.A.">
        <title>A Catalog of Tens of Thousands of Viruses from Human Metagenomes Reveals Hidden Associations with Chronic Diseases.</title>
        <authorList>
            <person name="Tisza M.J."/>
            <person name="Buck C.B."/>
        </authorList>
    </citation>
    <scope>NUCLEOTIDE SEQUENCE</scope>
    <source>
        <strain evidence="1">CtJ2i1</strain>
    </source>
</reference>
<organism evidence="1">
    <name type="scientific">Myoviridae sp. ctJ2i1</name>
    <dbReference type="NCBI Taxonomy" id="2825079"/>
    <lineage>
        <taxon>Viruses</taxon>
        <taxon>Duplodnaviria</taxon>
        <taxon>Heunggongvirae</taxon>
        <taxon>Uroviricota</taxon>
        <taxon>Caudoviricetes</taxon>
    </lineage>
</organism>
<proteinExistence type="predicted"/>
<protein>
    <submittedName>
        <fullName evidence="1">Uncharacterized protein</fullName>
    </submittedName>
</protein>